<protein>
    <recommendedName>
        <fullName evidence="3">RNase H type-1 domain-containing protein</fullName>
    </recommendedName>
</protein>
<dbReference type="EMBL" id="JASCZI010242422">
    <property type="protein sequence ID" value="MED6211009.1"/>
    <property type="molecule type" value="Genomic_DNA"/>
</dbReference>
<reference evidence="1 2" key="1">
    <citation type="journal article" date="2023" name="Plants (Basel)">
        <title>Bridging the Gap: Combining Genomics and Transcriptomics Approaches to Understand Stylosanthes scabra, an Orphan Legume from the Brazilian Caatinga.</title>
        <authorList>
            <person name="Ferreira-Neto J.R.C."/>
            <person name="da Silva M.D."/>
            <person name="Binneck E."/>
            <person name="de Melo N.F."/>
            <person name="da Silva R.H."/>
            <person name="de Melo A.L.T.M."/>
            <person name="Pandolfi V."/>
            <person name="Bustamante F.O."/>
            <person name="Brasileiro-Vidal A.C."/>
            <person name="Benko-Iseppon A.M."/>
        </authorList>
    </citation>
    <scope>NUCLEOTIDE SEQUENCE [LARGE SCALE GENOMIC DNA]</scope>
    <source>
        <tissue evidence="1">Leaves</tissue>
    </source>
</reference>
<name>A0ABU6YLD1_9FABA</name>
<comment type="caution">
    <text evidence="1">The sequence shown here is derived from an EMBL/GenBank/DDBJ whole genome shotgun (WGS) entry which is preliminary data.</text>
</comment>
<accession>A0ABU6YLD1</accession>
<evidence type="ECO:0000313" key="1">
    <source>
        <dbReference type="EMBL" id="MED6211009.1"/>
    </source>
</evidence>
<sequence length="132" mass="14376">MDPRAVLNANGYLEEYDGLIKCAMGSRKSVGSSGEAILAGLASLQFMLEEVEIKEEDVVMVIDNKRGMVDGKNRNKLGAANVEKQDLFGKKDTAKYSNNKATKRLDGIKSALMEALVQEKTLEYLSTISGLS</sequence>
<dbReference type="Proteomes" id="UP001341840">
    <property type="component" value="Unassembled WGS sequence"/>
</dbReference>
<proteinExistence type="predicted"/>
<gene>
    <name evidence="1" type="ORF">PIB30_069570</name>
</gene>
<evidence type="ECO:0008006" key="3">
    <source>
        <dbReference type="Google" id="ProtNLM"/>
    </source>
</evidence>
<organism evidence="1 2">
    <name type="scientific">Stylosanthes scabra</name>
    <dbReference type="NCBI Taxonomy" id="79078"/>
    <lineage>
        <taxon>Eukaryota</taxon>
        <taxon>Viridiplantae</taxon>
        <taxon>Streptophyta</taxon>
        <taxon>Embryophyta</taxon>
        <taxon>Tracheophyta</taxon>
        <taxon>Spermatophyta</taxon>
        <taxon>Magnoliopsida</taxon>
        <taxon>eudicotyledons</taxon>
        <taxon>Gunneridae</taxon>
        <taxon>Pentapetalae</taxon>
        <taxon>rosids</taxon>
        <taxon>fabids</taxon>
        <taxon>Fabales</taxon>
        <taxon>Fabaceae</taxon>
        <taxon>Papilionoideae</taxon>
        <taxon>50 kb inversion clade</taxon>
        <taxon>dalbergioids sensu lato</taxon>
        <taxon>Dalbergieae</taxon>
        <taxon>Pterocarpus clade</taxon>
        <taxon>Stylosanthes</taxon>
    </lineage>
</organism>
<keyword evidence="2" id="KW-1185">Reference proteome</keyword>
<evidence type="ECO:0000313" key="2">
    <source>
        <dbReference type="Proteomes" id="UP001341840"/>
    </source>
</evidence>